<feature type="region of interest" description="Disordered" evidence="1">
    <location>
        <begin position="64"/>
        <end position="85"/>
    </location>
</feature>
<evidence type="ECO:0000313" key="3">
    <source>
        <dbReference type="Proteomes" id="UP000008144"/>
    </source>
</evidence>
<dbReference type="EMBL" id="EAAA01002603">
    <property type="status" value="NOT_ANNOTATED_CDS"/>
    <property type="molecule type" value="Genomic_DNA"/>
</dbReference>
<reference evidence="2" key="4">
    <citation type="submission" date="2025-09" db="UniProtKB">
        <authorList>
            <consortium name="Ensembl"/>
        </authorList>
    </citation>
    <scope>IDENTIFICATION</scope>
</reference>
<dbReference type="Ensembl" id="ENSCINT00000036949.1">
    <property type="protein sequence ID" value="ENSCINP00000033318.1"/>
    <property type="gene ID" value="ENSCING00000019500.1"/>
</dbReference>
<dbReference type="Proteomes" id="UP000008144">
    <property type="component" value="Chromosome 8"/>
</dbReference>
<sequence length="176" mass="20658">MHNKQRQKSSVYVRFLQHWPIISGIDVAKASDIQRCYNQRELHKRMSFEMRQKSVDKLPSVKEARSISSKHAKPFDTSTNTKTELPIRPKHSRSVMQQQYILPPMLLPLPYQSKPFDFKKINSAKAPKPVLDPFFYTPAARHQRSRAYENQRKTNISELSSKDYSIRRNSNDLQNV</sequence>
<organism evidence="2 3">
    <name type="scientific">Ciona intestinalis</name>
    <name type="common">Transparent sea squirt</name>
    <name type="synonym">Ascidia intestinalis</name>
    <dbReference type="NCBI Taxonomy" id="7719"/>
    <lineage>
        <taxon>Eukaryota</taxon>
        <taxon>Metazoa</taxon>
        <taxon>Chordata</taxon>
        <taxon>Tunicata</taxon>
        <taxon>Ascidiacea</taxon>
        <taxon>Phlebobranchia</taxon>
        <taxon>Cionidae</taxon>
        <taxon>Ciona</taxon>
    </lineage>
</organism>
<dbReference type="InParanoid" id="H2XUI4"/>
<feature type="region of interest" description="Disordered" evidence="1">
    <location>
        <begin position="141"/>
        <end position="176"/>
    </location>
</feature>
<keyword evidence="3" id="KW-1185">Reference proteome</keyword>
<dbReference type="RefSeq" id="XP_002132062.1">
    <property type="nucleotide sequence ID" value="XM_002132026.4"/>
</dbReference>
<reference evidence="2" key="2">
    <citation type="journal article" date="2008" name="Genome Biol.">
        <title>Improved genome assembly and evidence-based global gene model set for the chordate Ciona intestinalis: new insight into intron and operon populations.</title>
        <authorList>
            <person name="Satou Y."/>
            <person name="Mineta K."/>
            <person name="Ogasawara M."/>
            <person name="Sasakura Y."/>
            <person name="Shoguchi E."/>
            <person name="Ueno K."/>
            <person name="Yamada L."/>
            <person name="Matsumoto J."/>
            <person name="Wasserscheid J."/>
            <person name="Dewar K."/>
            <person name="Wiley G.B."/>
            <person name="Macmil S.L."/>
            <person name="Roe B.A."/>
            <person name="Zeller R.W."/>
            <person name="Hastings K.E."/>
            <person name="Lemaire P."/>
            <person name="Lindquist E."/>
            <person name="Endo T."/>
            <person name="Hotta K."/>
            <person name="Inaba K."/>
        </authorList>
    </citation>
    <scope>NUCLEOTIDE SEQUENCE [LARGE SCALE GENOMIC DNA]</scope>
    <source>
        <strain evidence="2">wild type</strain>
    </source>
</reference>
<gene>
    <name evidence="2" type="primary">LOC100186279</name>
</gene>
<reference evidence="2" key="3">
    <citation type="submission" date="2025-08" db="UniProtKB">
        <authorList>
            <consortium name="Ensembl"/>
        </authorList>
    </citation>
    <scope>IDENTIFICATION</scope>
</reference>
<evidence type="ECO:0000256" key="1">
    <source>
        <dbReference type="SAM" id="MobiDB-lite"/>
    </source>
</evidence>
<accession>A0A1W2WJ60</accession>
<dbReference type="GeneID" id="100186279"/>
<accession>H2XUI4</accession>
<proteinExistence type="predicted"/>
<reference evidence="3" key="1">
    <citation type="journal article" date="2002" name="Science">
        <title>The draft genome of Ciona intestinalis: insights into chordate and vertebrate origins.</title>
        <authorList>
            <person name="Dehal P."/>
            <person name="Satou Y."/>
            <person name="Campbell R.K."/>
            <person name="Chapman J."/>
            <person name="Degnan B."/>
            <person name="De Tomaso A."/>
            <person name="Davidson B."/>
            <person name="Di Gregorio A."/>
            <person name="Gelpke M."/>
            <person name="Goodstein D.M."/>
            <person name="Harafuji N."/>
            <person name="Hastings K.E."/>
            <person name="Ho I."/>
            <person name="Hotta K."/>
            <person name="Huang W."/>
            <person name="Kawashima T."/>
            <person name="Lemaire P."/>
            <person name="Martinez D."/>
            <person name="Meinertzhagen I.A."/>
            <person name="Necula S."/>
            <person name="Nonaka M."/>
            <person name="Putnam N."/>
            <person name="Rash S."/>
            <person name="Saiga H."/>
            <person name="Satake M."/>
            <person name="Terry A."/>
            <person name="Yamada L."/>
            <person name="Wang H.G."/>
            <person name="Awazu S."/>
            <person name="Azumi K."/>
            <person name="Boore J."/>
            <person name="Branno M."/>
            <person name="Chin-Bow S."/>
            <person name="DeSantis R."/>
            <person name="Doyle S."/>
            <person name="Francino P."/>
            <person name="Keys D.N."/>
            <person name="Haga S."/>
            <person name="Hayashi H."/>
            <person name="Hino K."/>
            <person name="Imai K.S."/>
            <person name="Inaba K."/>
            <person name="Kano S."/>
            <person name="Kobayashi K."/>
            <person name="Kobayashi M."/>
            <person name="Lee B.I."/>
            <person name="Makabe K.W."/>
            <person name="Manohar C."/>
            <person name="Matassi G."/>
            <person name="Medina M."/>
            <person name="Mochizuki Y."/>
            <person name="Mount S."/>
            <person name="Morishita T."/>
            <person name="Miura S."/>
            <person name="Nakayama A."/>
            <person name="Nishizaka S."/>
            <person name="Nomoto H."/>
            <person name="Ohta F."/>
            <person name="Oishi K."/>
            <person name="Rigoutsos I."/>
            <person name="Sano M."/>
            <person name="Sasaki A."/>
            <person name="Sasakura Y."/>
            <person name="Shoguchi E."/>
            <person name="Shin-i T."/>
            <person name="Spagnuolo A."/>
            <person name="Stainier D."/>
            <person name="Suzuki M.M."/>
            <person name="Tassy O."/>
            <person name="Takatori N."/>
            <person name="Tokuoka M."/>
            <person name="Yagi K."/>
            <person name="Yoshizaki F."/>
            <person name="Wada S."/>
            <person name="Zhang C."/>
            <person name="Hyatt P.D."/>
            <person name="Larimer F."/>
            <person name="Detter C."/>
            <person name="Doggett N."/>
            <person name="Glavina T."/>
            <person name="Hawkins T."/>
            <person name="Richardson P."/>
            <person name="Lucas S."/>
            <person name="Kohara Y."/>
            <person name="Levine M."/>
            <person name="Satoh N."/>
            <person name="Rokhsar D.S."/>
        </authorList>
    </citation>
    <scope>NUCLEOTIDE SEQUENCE [LARGE SCALE GENOMIC DNA]</scope>
</reference>
<protein>
    <submittedName>
        <fullName evidence="2">Uncharacterized LOC100186279</fullName>
    </submittedName>
</protein>
<dbReference type="AlphaFoldDB" id="H2XUI4"/>
<dbReference type="HOGENOM" id="CLU_1524589_0_0_1"/>
<evidence type="ECO:0000313" key="2">
    <source>
        <dbReference type="Ensembl" id="ENSCINP00000033318.1"/>
    </source>
</evidence>
<feature type="compositionally biased region" description="Basic and acidic residues" evidence="1">
    <location>
        <begin position="160"/>
        <end position="170"/>
    </location>
</feature>
<name>H2XUI4_CIOIN</name>
<dbReference type="KEGG" id="cin:100186279"/>